<evidence type="ECO:0000313" key="1">
    <source>
        <dbReference type="EMBL" id="KAJ5709416.1"/>
    </source>
</evidence>
<dbReference type="AlphaFoldDB" id="A0AAD6MRY5"/>
<dbReference type="Proteomes" id="UP001215712">
    <property type="component" value="Unassembled WGS sequence"/>
</dbReference>
<organism evidence="1 2">
    <name type="scientific">Penicillium malachiteum</name>
    <dbReference type="NCBI Taxonomy" id="1324776"/>
    <lineage>
        <taxon>Eukaryota</taxon>
        <taxon>Fungi</taxon>
        <taxon>Dikarya</taxon>
        <taxon>Ascomycota</taxon>
        <taxon>Pezizomycotina</taxon>
        <taxon>Eurotiomycetes</taxon>
        <taxon>Eurotiomycetidae</taxon>
        <taxon>Eurotiales</taxon>
        <taxon>Aspergillaceae</taxon>
        <taxon>Penicillium</taxon>
    </lineage>
</organism>
<name>A0AAD6MRY5_9EURO</name>
<reference evidence="1" key="2">
    <citation type="submission" date="2023-01" db="EMBL/GenBank/DDBJ databases">
        <authorList>
            <person name="Petersen C."/>
        </authorList>
    </citation>
    <scope>NUCLEOTIDE SEQUENCE</scope>
    <source>
        <strain evidence="1">IBT 17514</strain>
    </source>
</reference>
<proteinExistence type="predicted"/>
<reference evidence="1" key="1">
    <citation type="journal article" date="2023" name="IMA Fungus">
        <title>Comparative genomic study of the Penicillium genus elucidates a diverse pangenome and 15 lateral gene transfer events.</title>
        <authorList>
            <person name="Petersen C."/>
            <person name="Sorensen T."/>
            <person name="Nielsen M.R."/>
            <person name="Sondergaard T.E."/>
            <person name="Sorensen J.L."/>
            <person name="Fitzpatrick D.A."/>
            <person name="Frisvad J.C."/>
            <person name="Nielsen K.L."/>
        </authorList>
    </citation>
    <scope>NUCLEOTIDE SEQUENCE</scope>
    <source>
        <strain evidence="1">IBT 17514</strain>
    </source>
</reference>
<sequence>MSNHMRGIEAAADVIAYNIIDKFLETPKHEQLDWAKRAAEKFKFETITSETLNELYPDLSKSRRPHPLNLSAYEGTLVHAAYPNLTISQDCDDAEHLLGHEEWPGATLCAFLIDPGGHFPPPFSLKIYHVTGTSWALVAGLAGELSVARAEFKLDAEERK</sequence>
<evidence type="ECO:0000313" key="2">
    <source>
        <dbReference type="Proteomes" id="UP001215712"/>
    </source>
</evidence>
<keyword evidence="2" id="KW-1185">Reference proteome</keyword>
<protein>
    <submittedName>
        <fullName evidence="1">Penicillin-binding protein</fullName>
    </submittedName>
</protein>
<dbReference type="EMBL" id="JAQJAN010000019">
    <property type="protein sequence ID" value="KAJ5709416.1"/>
    <property type="molecule type" value="Genomic_DNA"/>
</dbReference>
<accession>A0AAD6MRY5</accession>
<comment type="caution">
    <text evidence="1">The sequence shown here is derived from an EMBL/GenBank/DDBJ whole genome shotgun (WGS) entry which is preliminary data.</text>
</comment>
<gene>
    <name evidence="1" type="ORF">N7493_010750</name>
</gene>